<evidence type="ECO:0000313" key="2">
    <source>
        <dbReference type="EMBL" id="EMA08265.1"/>
    </source>
</evidence>
<dbReference type="SUPFAM" id="SSF53756">
    <property type="entry name" value="UDP-Glycosyltransferase/glycogen phosphorylase"/>
    <property type="match status" value="1"/>
</dbReference>
<dbReference type="GO" id="GO:0016757">
    <property type="term" value="F:glycosyltransferase activity"/>
    <property type="evidence" value="ECO:0007669"/>
    <property type="project" value="InterPro"/>
</dbReference>
<dbReference type="CDD" id="cd03801">
    <property type="entry name" value="GT4_PimA-like"/>
    <property type="match status" value="1"/>
</dbReference>
<feature type="domain" description="Glycosyl transferase family 1" evidence="1">
    <location>
        <begin position="12"/>
        <end position="167"/>
    </location>
</feature>
<sequence length="194" mass="21540">MESIPTRSYSNKKALALSRLESGKGIELAIKAMPEVLEEHPEAELVIVGDGSLRDDLERLCRKLGVKSHVDFKGRVPHDRVQDFYANSQVFLSLQQVSNVGNTLIEAMYTASCIITINNGGTGELISDDKNGMLIPTHDMQLNLTSKIIEALHTPSKCAELGENAYQSAQEEIPTWEERMDQEITTVNQIVNEN</sequence>
<keyword evidence="3" id="KW-1185">Reference proteome</keyword>
<dbReference type="Gene3D" id="3.40.50.2000">
    <property type="entry name" value="Glycogen Phosphorylase B"/>
    <property type="match status" value="1"/>
</dbReference>
<dbReference type="EMBL" id="AOLP01000001">
    <property type="protein sequence ID" value="EMA08265.1"/>
    <property type="molecule type" value="Genomic_DNA"/>
</dbReference>
<dbReference type="PANTHER" id="PTHR45947">
    <property type="entry name" value="SULFOQUINOVOSYL TRANSFERASE SQD2"/>
    <property type="match status" value="1"/>
</dbReference>
<proteinExistence type="predicted"/>
<evidence type="ECO:0000313" key="3">
    <source>
        <dbReference type="Proteomes" id="UP000011553"/>
    </source>
</evidence>
<dbReference type="InterPro" id="IPR050194">
    <property type="entry name" value="Glycosyltransferase_grp1"/>
</dbReference>
<name>M0JKM8_9EURY</name>
<keyword evidence="2" id="KW-0808">Transferase</keyword>
<evidence type="ECO:0000259" key="1">
    <source>
        <dbReference type="Pfam" id="PF00534"/>
    </source>
</evidence>
<gene>
    <name evidence="2" type="ORF">C438_00450</name>
</gene>
<dbReference type="Proteomes" id="UP000011553">
    <property type="component" value="Unassembled WGS sequence"/>
</dbReference>
<comment type="caution">
    <text evidence="2">The sequence shown here is derived from an EMBL/GenBank/DDBJ whole genome shotgun (WGS) entry which is preliminary data.</text>
</comment>
<dbReference type="AlphaFoldDB" id="M0JKM8"/>
<accession>M0JKM8</accession>
<dbReference type="PANTHER" id="PTHR45947:SF3">
    <property type="entry name" value="SULFOQUINOVOSYL TRANSFERASE SQD2"/>
    <property type="match status" value="1"/>
</dbReference>
<protein>
    <submittedName>
        <fullName evidence="2">Group 1 glycosyl transferase</fullName>
    </submittedName>
</protein>
<reference evidence="2 3" key="1">
    <citation type="journal article" date="2014" name="PLoS Genet.">
        <title>Phylogenetically driven sequencing of extremely halophilic archaea reveals strategies for static and dynamic osmo-response.</title>
        <authorList>
            <person name="Becker E.A."/>
            <person name="Seitzer P.M."/>
            <person name="Tritt A."/>
            <person name="Larsen D."/>
            <person name="Krusor M."/>
            <person name="Yao A.I."/>
            <person name="Wu D."/>
            <person name="Madern D."/>
            <person name="Eisen J.A."/>
            <person name="Darling A.E."/>
            <person name="Facciotti M.T."/>
        </authorList>
    </citation>
    <scope>NUCLEOTIDE SEQUENCE [LARGE SCALE GENOMIC DNA]</scope>
    <source>
        <strain evidence="2 3">ATCC 35960</strain>
    </source>
</reference>
<dbReference type="InterPro" id="IPR001296">
    <property type="entry name" value="Glyco_trans_1"/>
</dbReference>
<dbReference type="Pfam" id="PF00534">
    <property type="entry name" value="Glycos_transf_1"/>
    <property type="match status" value="1"/>
</dbReference>
<organism evidence="2 3">
    <name type="scientific">Haloferax denitrificans ATCC 35960</name>
    <dbReference type="NCBI Taxonomy" id="662478"/>
    <lineage>
        <taxon>Archaea</taxon>
        <taxon>Methanobacteriati</taxon>
        <taxon>Methanobacteriota</taxon>
        <taxon>Stenosarchaea group</taxon>
        <taxon>Halobacteria</taxon>
        <taxon>Halobacteriales</taxon>
        <taxon>Haloferacaceae</taxon>
        <taxon>Haloferax</taxon>
    </lineage>
</organism>